<proteinExistence type="predicted"/>
<protein>
    <submittedName>
        <fullName evidence="1">Uncharacterized protein</fullName>
    </submittedName>
</protein>
<evidence type="ECO:0000313" key="1">
    <source>
        <dbReference type="EMBL" id="KAK8222067.1"/>
    </source>
</evidence>
<comment type="caution">
    <text evidence="1">The sequence shown here is derived from an EMBL/GenBank/DDBJ whole genome shotgun (WGS) entry which is preliminary data.</text>
</comment>
<name>A0ACC3SR86_9PEZI</name>
<evidence type="ECO:0000313" key="2">
    <source>
        <dbReference type="Proteomes" id="UP001320706"/>
    </source>
</evidence>
<keyword evidence="2" id="KW-1185">Reference proteome</keyword>
<dbReference type="Proteomes" id="UP001320706">
    <property type="component" value="Unassembled WGS sequence"/>
</dbReference>
<sequence length="255" mass="26931">MHLNLKDKVVLVTGGTKGIGRVIVESFLKEEATVCFCARNADDVSTAASQLTSAFPQAKAHGSVVDVSDISHVTKWVNEAASTCGGIDVVVSNVSALAIADTPEAWQAAFNIDMLATTVLVNTALPHLEKRKGNIISISSVSGRDVDFTAPSPYGAMKAALIHYMAQLAHTLAPKGVRANAVSPGNVYTKEGVWGSIERDNPELFKAQFEKNPMGRMARPEEVADAVLFLASDRASFTSGTNLTVDGALCTGVQL</sequence>
<accession>A0ACC3SR86</accession>
<organism evidence="1 2">
    <name type="scientific">Zalaria obscura</name>
    <dbReference type="NCBI Taxonomy" id="2024903"/>
    <lineage>
        <taxon>Eukaryota</taxon>
        <taxon>Fungi</taxon>
        <taxon>Dikarya</taxon>
        <taxon>Ascomycota</taxon>
        <taxon>Pezizomycotina</taxon>
        <taxon>Dothideomycetes</taxon>
        <taxon>Dothideomycetidae</taxon>
        <taxon>Dothideales</taxon>
        <taxon>Zalariaceae</taxon>
        <taxon>Zalaria</taxon>
    </lineage>
</organism>
<reference evidence="1" key="1">
    <citation type="submission" date="2024-02" db="EMBL/GenBank/DDBJ databases">
        <title>Metagenome Assembled Genome of Zalaria obscura JY119.</title>
        <authorList>
            <person name="Vighnesh L."/>
            <person name="Jagadeeshwari U."/>
            <person name="Venkata Ramana C."/>
            <person name="Sasikala C."/>
        </authorList>
    </citation>
    <scope>NUCLEOTIDE SEQUENCE</scope>
    <source>
        <strain evidence="1">JY119</strain>
    </source>
</reference>
<dbReference type="EMBL" id="JAMKPW020000001">
    <property type="protein sequence ID" value="KAK8222067.1"/>
    <property type="molecule type" value="Genomic_DNA"/>
</dbReference>
<gene>
    <name evidence="1" type="ORF">M8818_000235</name>
</gene>